<keyword evidence="3" id="KW-1185">Reference proteome</keyword>
<gene>
    <name evidence="2" type="ORF">EC957_011805</name>
</gene>
<comment type="caution">
    <text evidence="2">The sequence shown here is derived from an EMBL/GenBank/DDBJ whole genome shotgun (WGS) entry which is preliminary data.</text>
</comment>
<dbReference type="AlphaFoldDB" id="A0A9P6EWB8"/>
<evidence type="ECO:0000313" key="2">
    <source>
        <dbReference type="EMBL" id="KAF9536263.1"/>
    </source>
</evidence>
<feature type="compositionally biased region" description="Basic and acidic residues" evidence="1">
    <location>
        <begin position="61"/>
        <end position="80"/>
    </location>
</feature>
<reference evidence="2" key="1">
    <citation type="journal article" date="2020" name="Fungal Divers.">
        <title>Resolving the Mortierellaceae phylogeny through synthesis of multi-gene phylogenetics and phylogenomics.</title>
        <authorList>
            <person name="Vandepol N."/>
            <person name="Liber J."/>
            <person name="Desiro A."/>
            <person name="Na H."/>
            <person name="Kennedy M."/>
            <person name="Barry K."/>
            <person name="Grigoriev I.V."/>
            <person name="Miller A.N."/>
            <person name="O'Donnell K."/>
            <person name="Stajich J.E."/>
            <person name="Bonito G."/>
        </authorList>
    </citation>
    <scope>NUCLEOTIDE SEQUENCE</scope>
    <source>
        <strain evidence="2">NRRL 2591</strain>
    </source>
</reference>
<dbReference type="EMBL" id="JAAAXW010000864">
    <property type="protein sequence ID" value="KAF9536263.1"/>
    <property type="molecule type" value="Genomic_DNA"/>
</dbReference>
<dbReference type="Proteomes" id="UP000723463">
    <property type="component" value="Unassembled WGS sequence"/>
</dbReference>
<accession>A0A9P6EWB8</accession>
<sequence length="86" mass="9738">MVRVELAATGEDWDREADADAAVAMNGLSFQGKTLEVSRRMFKNPEYEGLTRTERRKLKAKKSEEKRAQSGGHDHPDHKAGVVRWV</sequence>
<feature type="region of interest" description="Disordered" evidence="1">
    <location>
        <begin position="46"/>
        <end position="86"/>
    </location>
</feature>
<proteinExistence type="predicted"/>
<organism evidence="2 3">
    <name type="scientific">Mortierella hygrophila</name>
    <dbReference type="NCBI Taxonomy" id="979708"/>
    <lineage>
        <taxon>Eukaryota</taxon>
        <taxon>Fungi</taxon>
        <taxon>Fungi incertae sedis</taxon>
        <taxon>Mucoromycota</taxon>
        <taxon>Mortierellomycotina</taxon>
        <taxon>Mortierellomycetes</taxon>
        <taxon>Mortierellales</taxon>
        <taxon>Mortierellaceae</taxon>
        <taxon>Mortierella</taxon>
    </lineage>
</organism>
<protein>
    <submittedName>
        <fullName evidence="2">Uncharacterized protein</fullName>
    </submittedName>
</protein>
<evidence type="ECO:0000313" key="3">
    <source>
        <dbReference type="Proteomes" id="UP000723463"/>
    </source>
</evidence>
<name>A0A9P6EWB8_9FUNG</name>
<evidence type="ECO:0000256" key="1">
    <source>
        <dbReference type="SAM" id="MobiDB-lite"/>
    </source>
</evidence>